<comment type="caution">
    <text evidence="2">The sequence shown here is derived from an EMBL/GenBank/DDBJ whole genome shotgun (WGS) entry which is preliminary data.</text>
</comment>
<protein>
    <submittedName>
        <fullName evidence="2">Uncharacterized protein</fullName>
    </submittedName>
</protein>
<reference evidence="3" key="1">
    <citation type="journal article" date="2017" name="Proc. Natl. Acad. Sci. U.S.A.">
        <title>Simulation of Deepwater Horizon oil plume reveals substrate specialization within a complex community of hydrocarbon degraders.</title>
        <authorList>
            <person name="Hu P."/>
            <person name="Dubinsky E.A."/>
            <person name="Probst A.J."/>
            <person name="Wang J."/>
            <person name="Sieber C.M.K."/>
            <person name="Tom L.M."/>
            <person name="Gardinali P."/>
            <person name="Banfield J.F."/>
            <person name="Atlas R.M."/>
            <person name="Andersen G.L."/>
        </authorList>
    </citation>
    <scope>NUCLEOTIDE SEQUENCE [LARGE SCALE GENOMIC DNA]</scope>
</reference>
<evidence type="ECO:0000313" key="3">
    <source>
        <dbReference type="Proteomes" id="UP000243053"/>
    </source>
</evidence>
<proteinExistence type="predicted"/>
<gene>
    <name evidence="2" type="ORF">A9Q75_07190</name>
</gene>
<feature type="compositionally biased region" description="Basic residues" evidence="1">
    <location>
        <begin position="412"/>
        <end position="429"/>
    </location>
</feature>
<sequence>MSRDDKDKNRTNFEVDVSPDMGMYRILPQQGYNPAFALAEFIDNAIHAFQHSESIEKPKTLSVTLNFYTNEYDRDTSKRNSIEIIDNGPGMLKSELARAFKPAKKPIVEGLSEFGIGMKAAAVWFTDTWQLVTKNIHEPEYHTVSFDLPKLLDKGQSTILVNDSENYSINHGVVVTLKDIRSRRYFDKSKVEAICQTISEIYQKYTREGEFNKILELKASIDGDNTRNLIYSSHADNTALISEVNKLVTRQGKKTYYAIGNERRWFKKIDFDYTYEGVTSAITGFIYILKTARYGNKNQGLIYFRNGRVIVGTHEKENKPEKLYGTNNKYRGQRLYGELNIDGLPVTYTKDGIDFDEDVFIEKLMEDEEVALFIQQCETHRADINDNEINHVNTEADIPPPSNKKPEPSKQAKGKSKPAPKKKTKKKSKSQRDMIFEYLIKLKDSDIATLGIRSFIEELRYQIVADRAISATLSLRVVLEKGILERIQKDFLPQYNRVEQMGIQALVNYMSNNKGDFFVLGEEKAFKCAQANSKSRQFDNVLVLNSVGHGSFNPDITEVETIISNLQPLLDWAYKT</sequence>
<accession>A0A1Y5EG34</accession>
<dbReference type="Gene3D" id="3.30.565.10">
    <property type="entry name" value="Histidine kinase-like ATPase, C-terminal domain"/>
    <property type="match status" value="1"/>
</dbReference>
<dbReference type="SUPFAM" id="SSF55874">
    <property type="entry name" value="ATPase domain of HSP90 chaperone/DNA topoisomerase II/histidine kinase"/>
    <property type="match status" value="1"/>
</dbReference>
<feature type="region of interest" description="Disordered" evidence="1">
    <location>
        <begin position="392"/>
        <end position="430"/>
    </location>
</feature>
<dbReference type="Proteomes" id="UP000243053">
    <property type="component" value="Unassembled WGS sequence"/>
</dbReference>
<name>A0A1Y5EG34_COLPS</name>
<dbReference type="InterPro" id="IPR036890">
    <property type="entry name" value="HATPase_C_sf"/>
</dbReference>
<evidence type="ECO:0000256" key="1">
    <source>
        <dbReference type="SAM" id="MobiDB-lite"/>
    </source>
</evidence>
<dbReference type="Pfam" id="PF13589">
    <property type="entry name" value="HATPase_c_3"/>
    <property type="match status" value="1"/>
</dbReference>
<evidence type="ECO:0000313" key="2">
    <source>
        <dbReference type="EMBL" id="OUR81683.1"/>
    </source>
</evidence>
<dbReference type="AlphaFoldDB" id="A0A1Y5EG34"/>
<organism evidence="2 3">
    <name type="scientific">Colwellia psychrerythraea</name>
    <name type="common">Vibrio psychroerythus</name>
    <dbReference type="NCBI Taxonomy" id="28229"/>
    <lineage>
        <taxon>Bacteria</taxon>
        <taxon>Pseudomonadati</taxon>
        <taxon>Pseudomonadota</taxon>
        <taxon>Gammaproteobacteria</taxon>
        <taxon>Alteromonadales</taxon>
        <taxon>Colwelliaceae</taxon>
        <taxon>Colwellia</taxon>
    </lineage>
</organism>
<dbReference type="EMBL" id="MAAF01000044">
    <property type="protein sequence ID" value="OUR81683.1"/>
    <property type="molecule type" value="Genomic_DNA"/>
</dbReference>